<accession>A0A1E3GTH6</accession>
<protein>
    <submittedName>
        <fullName evidence="6">Sulfide dehydrogenase [flavocytochrome c] flavoprotein chain</fullName>
        <ecNumber evidence="6">1.8.2.3</ecNumber>
    </submittedName>
</protein>
<dbReference type="EC" id="1.8.2.3" evidence="6"/>
<dbReference type="STRING" id="291169.A9E74_01041"/>
<dbReference type="InterPro" id="IPR016156">
    <property type="entry name" value="FAD/NAD-linked_Rdtase_dimer_sf"/>
</dbReference>
<dbReference type="Gene3D" id="3.90.760.10">
    <property type="entry name" value="Flavocytochrome c sulphide dehydrogenase, flavin-binding domain"/>
    <property type="match status" value="1"/>
</dbReference>
<dbReference type="GO" id="GO:0050660">
    <property type="term" value="F:flavin adenine dinucleotide binding"/>
    <property type="evidence" value="ECO:0007669"/>
    <property type="project" value="InterPro"/>
</dbReference>
<dbReference type="InterPro" id="IPR023753">
    <property type="entry name" value="FAD/NAD-binding_dom"/>
</dbReference>
<feature type="domain" description="FAD/NAD(P)-binding" evidence="3">
    <location>
        <begin position="36"/>
        <end position="139"/>
    </location>
</feature>
<keyword evidence="6" id="KW-0560">Oxidoreductase</keyword>
<evidence type="ECO:0000313" key="6">
    <source>
        <dbReference type="EMBL" id="ODN67314.1"/>
    </source>
</evidence>
<name>A0A1E3GTH6_9GAMM</name>
<sequence length="423" mass="46560">MTIKRRQLLKNAAYLSALVAMPLGLSTACYRSQKQKVVIVGGGFAGATAARYLTMWAPELDITLIEKNSQFISCPQSNLILSGNRSLQQLIHEYEHFQADRSIRFIQAEVSAVDTDKRQLWLADDSRVDYDRLIIAPGVEFIYEQLPILASPQAQLHVPHAWKAGPQTVVLANQLKAMRSGGVVIMTVPAAPFRCPPGPYERACQIALYLKNHNPTGKLLILDANPDIVSKKALFTDSWQQQYAGLIEYQPMNPLETVDVASLEVESFFDSYKADVLNVIPPQKAGRVAAMAGVINVDNRWCDVDYLTYESSAVERVHVIGDAVSAKVPKSAHIANQQAKVCAAAVIALLRDELPEQQPVFSNTCYSFVDGQQAGHVAAVYRYDKDSRDMLPHPSGGVSESASEQEGLYAQGWAENIWADTLG</sequence>
<comment type="caution">
    <text evidence="6">The sequence shown here is derived from an EMBL/GenBank/DDBJ whole genome shotgun (WGS) entry which is preliminary data.</text>
</comment>
<dbReference type="Pfam" id="PF07992">
    <property type="entry name" value="Pyr_redox_2"/>
    <property type="match status" value="1"/>
</dbReference>
<dbReference type="EMBL" id="MCRI01000007">
    <property type="protein sequence ID" value="ODN67314.1"/>
    <property type="molecule type" value="Genomic_DNA"/>
</dbReference>
<evidence type="ECO:0000259" key="5">
    <source>
        <dbReference type="Pfam" id="PF21706"/>
    </source>
</evidence>
<dbReference type="InterPro" id="IPR015323">
    <property type="entry name" value="FlavoCytC_S_DH_flav-bd"/>
</dbReference>
<evidence type="ECO:0000313" key="7">
    <source>
        <dbReference type="Proteomes" id="UP000094379"/>
    </source>
</evidence>
<evidence type="ECO:0000256" key="1">
    <source>
        <dbReference type="ARBA" id="ARBA00022630"/>
    </source>
</evidence>
<dbReference type="Pfam" id="PF21706">
    <property type="entry name" value="FCSD_central"/>
    <property type="match status" value="1"/>
</dbReference>
<dbReference type="InterPro" id="IPR052541">
    <property type="entry name" value="SQRD"/>
</dbReference>
<dbReference type="Proteomes" id="UP000094379">
    <property type="component" value="Unassembled WGS sequence"/>
</dbReference>
<dbReference type="PROSITE" id="PS51318">
    <property type="entry name" value="TAT"/>
    <property type="match status" value="1"/>
</dbReference>
<dbReference type="InterPro" id="IPR006311">
    <property type="entry name" value="TAT_signal"/>
</dbReference>
<dbReference type="SUPFAM" id="SSF55424">
    <property type="entry name" value="FAD/NAD-linked reductases, dimerisation (C-terminal) domain"/>
    <property type="match status" value="1"/>
</dbReference>
<feature type="domain" description="Flavocytochrome c sulphide dehydrogenase flavin-binding" evidence="4">
    <location>
        <begin position="358"/>
        <end position="422"/>
    </location>
</feature>
<dbReference type="InterPro" id="IPR036188">
    <property type="entry name" value="FAD/NAD-bd_sf"/>
</dbReference>
<dbReference type="SUPFAM" id="SSF51905">
    <property type="entry name" value="FAD/NAD(P)-binding domain"/>
    <property type="match status" value="2"/>
</dbReference>
<dbReference type="RefSeq" id="WP_069295555.1">
    <property type="nucleotide sequence ID" value="NZ_MCRI01000007.1"/>
</dbReference>
<dbReference type="Gene3D" id="3.50.50.60">
    <property type="entry name" value="FAD/NAD(P)-binding domain"/>
    <property type="match status" value="2"/>
</dbReference>
<dbReference type="InterPro" id="IPR049386">
    <property type="entry name" value="FCSD_central"/>
</dbReference>
<dbReference type="Pfam" id="PF09242">
    <property type="entry name" value="FCSD-flav_bind"/>
    <property type="match status" value="1"/>
</dbReference>
<evidence type="ECO:0000256" key="2">
    <source>
        <dbReference type="ARBA" id="ARBA00022827"/>
    </source>
</evidence>
<feature type="domain" description="Sulfide dehydrogenase [flavocytochrome c] flavoprotein chain central" evidence="5">
    <location>
        <begin position="168"/>
        <end position="281"/>
    </location>
</feature>
<dbReference type="PANTHER" id="PTHR43755:SF1">
    <property type="entry name" value="FAD-DEPENDENT PYRIDINE NUCLEOTIDE-DISULPHIDE OXIDOREDUCTASE"/>
    <property type="match status" value="1"/>
</dbReference>
<dbReference type="PATRIC" id="fig|291169.3.peg.1047"/>
<dbReference type="GO" id="GO:0070225">
    <property type="term" value="F:sulfide dehydrogenase activity"/>
    <property type="evidence" value="ECO:0007669"/>
    <property type="project" value="UniProtKB-EC"/>
</dbReference>
<dbReference type="AlphaFoldDB" id="A0A1E3GTH6"/>
<dbReference type="PANTHER" id="PTHR43755">
    <property type="match status" value="1"/>
</dbReference>
<gene>
    <name evidence="6" type="primary">fccB</name>
    <name evidence="6" type="ORF">A9E74_01041</name>
</gene>
<reference evidence="6 7" key="1">
    <citation type="submission" date="2016-07" db="EMBL/GenBank/DDBJ databases">
        <title>Draft Genome Sequence of Methylophaga muralis Bur 1.</title>
        <authorList>
            <person name="Vasilenko O.V."/>
            <person name="Doronina N.V."/>
            <person name="Shmareva M.N."/>
            <person name="Tarlachkov S.V."/>
            <person name="Mustakhimov I."/>
            <person name="Trotsenko Y.A."/>
        </authorList>
    </citation>
    <scope>NUCLEOTIDE SEQUENCE [LARGE SCALE GENOMIC DNA]</scope>
    <source>
        <strain evidence="6 7">Bur 1</strain>
    </source>
</reference>
<keyword evidence="7" id="KW-1185">Reference proteome</keyword>
<evidence type="ECO:0000259" key="3">
    <source>
        <dbReference type="Pfam" id="PF07992"/>
    </source>
</evidence>
<proteinExistence type="predicted"/>
<keyword evidence="2" id="KW-0274">FAD</keyword>
<dbReference type="PROSITE" id="PS51257">
    <property type="entry name" value="PROKAR_LIPOPROTEIN"/>
    <property type="match status" value="1"/>
</dbReference>
<evidence type="ECO:0000259" key="4">
    <source>
        <dbReference type="Pfam" id="PF09242"/>
    </source>
</evidence>
<organism evidence="6 7">
    <name type="scientific">Methylophaga muralis</name>
    <dbReference type="NCBI Taxonomy" id="291169"/>
    <lineage>
        <taxon>Bacteria</taxon>
        <taxon>Pseudomonadati</taxon>
        <taxon>Pseudomonadota</taxon>
        <taxon>Gammaproteobacteria</taxon>
        <taxon>Thiotrichales</taxon>
        <taxon>Piscirickettsiaceae</taxon>
        <taxon>Methylophaga</taxon>
    </lineage>
</organism>
<keyword evidence="1" id="KW-0285">Flavoprotein</keyword>
<dbReference type="InterPro" id="IPR037092">
    <property type="entry name" value="FlavoCytC_S_DH_flav-bd_sf"/>
</dbReference>